<feature type="region of interest" description="Disordered" evidence="5">
    <location>
        <begin position="1"/>
        <end position="22"/>
    </location>
</feature>
<dbReference type="GO" id="GO:0016020">
    <property type="term" value="C:membrane"/>
    <property type="evidence" value="ECO:0007669"/>
    <property type="project" value="UniProtKB-SubCell"/>
</dbReference>
<evidence type="ECO:0000256" key="3">
    <source>
        <dbReference type="ARBA" id="ARBA00022989"/>
    </source>
</evidence>
<dbReference type="GO" id="GO:0071944">
    <property type="term" value="C:cell periphery"/>
    <property type="evidence" value="ECO:0007669"/>
    <property type="project" value="UniProtKB-ARBA"/>
</dbReference>
<evidence type="ECO:0000256" key="5">
    <source>
        <dbReference type="SAM" id="MobiDB-lite"/>
    </source>
</evidence>
<accession>A0A1J8PKM0</accession>
<dbReference type="EMBL" id="LVVM01006317">
    <property type="protein sequence ID" value="OJA08347.1"/>
    <property type="molecule type" value="Genomic_DNA"/>
</dbReference>
<reference evidence="7 8" key="1">
    <citation type="submission" date="2016-03" db="EMBL/GenBank/DDBJ databases">
        <title>Comparative genomics of the ectomycorrhizal sister species Rhizopogon vinicolor and Rhizopogon vesiculosus (Basidiomycota: Boletales) reveals a divergence of the mating type B locus.</title>
        <authorList>
            <person name="Mujic A.B."/>
            <person name="Kuo A."/>
            <person name="Tritt A."/>
            <person name="Lipzen A."/>
            <person name="Chen C."/>
            <person name="Johnson J."/>
            <person name="Sharma A."/>
            <person name="Barry K."/>
            <person name="Grigoriev I.V."/>
            <person name="Spatafora J.W."/>
        </authorList>
    </citation>
    <scope>NUCLEOTIDE SEQUENCE [LARGE SCALE GENOMIC DNA]</scope>
    <source>
        <strain evidence="7 8">AM-OR11-056</strain>
    </source>
</reference>
<dbReference type="PANTHER" id="PTHR15549">
    <property type="entry name" value="PAIRED IMMUNOGLOBULIN-LIKE TYPE 2 RECEPTOR"/>
    <property type="match status" value="1"/>
</dbReference>
<feature type="compositionally biased region" description="Low complexity" evidence="5">
    <location>
        <begin position="56"/>
        <end position="79"/>
    </location>
</feature>
<feature type="region of interest" description="Disordered" evidence="5">
    <location>
        <begin position="310"/>
        <end position="345"/>
    </location>
</feature>
<dbReference type="InterPro" id="IPR051694">
    <property type="entry name" value="Immunoregulatory_rcpt-like"/>
</dbReference>
<evidence type="ECO:0000256" key="2">
    <source>
        <dbReference type="ARBA" id="ARBA00022692"/>
    </source>
</evidence>
<comment type="subcellular location">
    <subcellularLocation>
        <location evidence="1">Membrane</location>
        <topology evidence="1">Single-pass membrane protein</topology>
    </subcellularLocation>
</comment>
<comment type="caution">
    <text evidence="7">The sequence shown here is derived from an EMBL/GenBank/DDBJ whole genome shotgun (WGS) entry which is preliminary data.</text>
</comment>
<feature type="compositionally biased region" description="Polar residues" evidence="5">
    <location>
        <begin position="310"/>
        <end position="334"/>
    </location>
</feature>
<dbReference type="OrthoDB" id="2670057at2759"/>
<dbReference type="Proteomes" id="UP000183567">
    <property type="component" value="Unassembled WGS sequence"/>
</dbReference>
<feature type="region of interest" description="Disordered" evidence="5">
    <location>
        <begin position="51"/>
        <end position="80"/>
    </location>
</feature>
<evidence type="ECO:0000256" key="6">
    <source>
        <dbReference type="SAM" id="Phobius"/>
    </source>
</evidence>
<keyword evidence="3 6" id="KW-1133">Transmembrane helix</keyword>
<sequence>MSQFRHNAMRKRQTPSLDGLSGSLVVSTTPTATALAQDTTAAPILGSITGVPLAQTTPSPSPTSSSTPSATTSSTSSSSGNDISLGTLIGACVGVFILLVLVIYLAIYCTKRQKLNRRGKNAQRRRGSWNRLEDGGDRKSSDLPMQRPPSGPMEKLGAMFHRTPSTNSGEKSYDTHGNRESIGTMQHFARYHPGLAEEMASKPDDAGVVIAKPQPVRRLQGRTQADSVPTISWDSETLGGESFLSHPRLSGTMTPTATVAKSTPPATASGSHRWESAEVGHMDWNGSEAGDLRSFADSAASVKSGLSRRVTNPFFNAQEKSQKRTPPTNTTPVSEPNPFADSNAAVPRPFLDTPLETVSEVNPSSNNIQAMQSLIAALDMRPEDRLRVASMQSSYYSRSSTIMSGDEDVVSVTAFPYPPTQVLL</sequence>
<dbReference type="AlphaFoldDB" id="A0A1J8PKM0"/>
<evidence type="ECO:0000313" key="8">
    <source>
        <dbReference type="Proteomes" id="UP000183567"/>
    </source>
</evidence>
<keyword evidence="2 6" id="KW-0812">Transmembrane</keyword>
<feature type="region of interest" description="Disordered" evidence="5">
    <location>
        <begin position="115"/>
        <end position="179"/>
    </location>
</feature>
<keyword evidence="4 6" id="KW-0472">Membrane</keyword>
<keyword evidence="8" id="KW-1185">Reference proteome</keyword>
<feature type="compositionally biased region" description="Basic and acidic residues" evidence="5">
    <location>
        <begin position="131"/>
        <end position="141"/>
    </location>
</feature>
<organism evidence="7 8">
    <name type="scientific">Rhizopogon vesiculosus</name>
    <dbReference type="NCBI Taxonomy" id="180088"/>
    <lineage>
        <taxon>Eukaryota</taxon>
        <taxon>Fungi</taxon>
        <taxon>Dikarya</taxon>
        <taxon>Basidiomycota</taxon>
        <taxon>Agaricomycotina</taxon>
        <taxon>Agaricomycetes</taxon>
        <taxon>Agaricomycetidae</taxon>
        <taxon>Boletales</taxon>
        <taxon>Suillineae</taxon>
        <taxon>Rhizopogonaceae</taxon>
        <taxon>Rhizopogon</taxon>
    </lineage>
</organism>
<evidence type="ECO:0000313" key="7">
    <source>
        <dbReference type="EMBL" id="OJA08347.1"/>
    </source>
</evidence>
<name>A0A1J8PKM0_9AGAM</name>
<evidence type="ECO:0000256" key="1">
    <source>
        <dbReference type="ARBA" id="ARBA00004167"/>
    </source>
</evidence>
<evidence type="ECO:0000256" key="4">
    <source>
        <dbReference type="ARBA" id="ARBA00023136"/>
    </source>
</evidence>
<gene>
    <name evidence="7" type="ORF">AZE42_07434</name>
</gene>
<feature type="transmembrane region" description="Helical" evidence="6">
    <location>
        <begin position="83"/>
        <end position="108"/>
    </location>
</feature>
<feature type="compositionally biased region" description="Basic residues" evidence="5">
    <location>
        <begin position="115"/>
        <end position="128"/>
    </location>
</feature>
<protein>
    <submittedName>
        <fullName evidence="7">Uncharacterized protein</fullName>
    </submittedName>
</protein>
<proteinExistence type="predicted"/>